<comment type="caution">
    <text evidence="1">The sequence shown here is derived from an EMBL/GenBank/DDBJ whole genome shotgun (WGS) entry which is preliminary data.</text>
</comment>
<name>A0A9N9D0Z1_9GLOM</name>
<evidence type="ECO:0000313" key="1">
    <source>
        <dbReference type="EMBL" id="CAG8621911.1"/>
    </source>
</evidence>
<evidence type="ECO:0000313" key="2">
    <source>
        <dbReference type="Proteomes" id="UP000789405"/>
    </source>
</evidence>
<reference evidence="1" key="1">
    <citation type="submission" date="2021-06" db="EMBL/GenBank/DDBJ databases">
        <authorList>
            <person name="Kallberg Y."/>
            <person name="Tangrot J."/>
            <person name="Rosling A."/>
        </authorList>
    </citation>
    <scope>NUCLEOTIDE SEQUENCE</scope>
    <source>
        <strain evidence="1">MA453B</strain>
    </source>
</reference>
<keyword evidence="2" id="KW-1185">Reference proteome</keyword>
<sequence>MGAGIQSLRMYNGCDDQTCDWIEYPIYMTTSRLPDCRVMNFGGCTKATDKNTKDINTPSVEFFPKTGVNDTAVTIQLLLGT</sequence>
<protein>
    <submittedName>
        <fullName evidence="1">8797_t:CDS:1</fullName>
    </submittedName>
</protein>
<dbReference type="EMBL" id="CAJVPY010004531">
    <property type="protein sequence ID" value="CAG8621911.1"/>
    <property type="molecule type" value="Genomic_DNA"/>
</dbReference>
<organism evidence="1 2">
    <name type="scientific">Dentiscutata erythropus</name>
    <dbReference type="NCBI Taxonomy" id="1348616"/>
    <lineage>
        <taxon>Eukaryota</taxon>
        <taxon>Fungi</taxon>
        <taxon>Fungi incertae sedis</taxon>
        <taxon>Mucoromycota</taxon>
        <taxon>Glomeromycotina</taxon>
        <taxon>Glomeromycetes</taxon>
        <taxon>Diversisporales</taxon>
        <taxon>Gigasporaceae</taxon>
        <taxon>Dentiscutata</taxon>
    </lineage>
</organism>
<gene>
    <name evidence="1" type="ORF">DERYTH_LOCUS8683</name>
</gene>
<dbReference type="OrthoDB" id="2342079at2759"/>
<dbReference type="AlphaFoldDB" id="A0A9N9D0Z1"/>
<dbReference type="Proteomes" id="UP000789405">
    <property type="component" value="Unassembled WGS sequence"/>
</dbReference>
<proteinExistence type="predicted"/>
<accession>A0A9N9D0Z1</accession>